<keyword evidence="4 6" id="KW-0520">NAD</keyword>
<proteinExistence type="inferred from homology"/>
<comment type="function">
    <text evidence="6">Quinone reductase that provides resistance to thiol-specific stress caused by electrophilic quinones.</text>
</comment>
<feature type="binding site" evidence="6">
    <location>
        <begin position="16"/>
        <end position="18"/>
    </location>
    <ligand>
        <name>FMN</name>
        <dbReference type="ChEBI" id="CHEBI:58210"/>
    </ligand>
</feature>
<evidence type="ECO:0000313" key="8">
    <source>
        <dbReference type="EMBL" id="QEX16145.1"/>
    </source>
</evidence>
<dbReference type="EC" id="1.7.1.17" evidence="6"/>
<protein>
    <recommendedName>
        <fullName evidence="6">FMN dependent NADH:quinone oxidoreductase</fullName>
        <ecNumber evidence="6">1.6.5.-</ecNumber>
    </recommendedName>
    <alternativeName>
        <fullName evidence="6">Azo-dye reductase</fullName>
    </alternativeName>
    <alternativeName>
        <fullName evidence="6">FMN-dependent NADH-azo compound oxidoreductase</fullName>
    </alternativeName>
    <alternativeName>
        <fullName evidence="6">FMN-dependent NADH-azoreductase</fullName>
        <ecNumber evidence="6">1.7.1.17</ecNumber>
    </alternativeName>
</protein>
<keyword evidence="1 6" id="KW-0285">Flavoprotein</keyword>
<accession>A0A5J6MHX5</accession>
<dbReference type="SUPFAM" id="SSF52218">
    <property type="entry name" value="Flavoproteins"/>
    <property type="match status" value="1"/>
</dbReference>
<dbReference type="Gene3D" id="3.40.50.360">
    <property type="match status" value="1"/>
</dbReference>
<evidence type="ECO:0000256" key="4">
    <source>
        <dbReference type="ARBA" id="ARBA00023027"/>
    </source>
</evidence>
<evidence type="ECO:0000256" key="3">
    <source>
        <dbReference type="ARBA" id="ARBA00023002"/>
    </source>
</evidence>
<evidence type="ECO:0000256" key="6">
    <source>
        <dbReference type="HAMAP-Rule" id="MF_01216"/>
    </source>
</evidence>
<dbReference type="InterPro" id="IPR003680">
    <property type="entry name" value="Flavodoxin_fold"/>
</dbReference>
<comment type="subunit">
    <text evidence="6">Homodimer.</text>
</comment>
<dbReference type="GO" id="GO:0016652">
    <property type="term" value="F:oxidoreductase activity, acting on NAD(P)H as acceptor"/>
    <property type="evidence" value="ECO:0007669"/>
    <property type="project" value="UniProtKB-UniRule"/>
</dbReference>
<comment type="catalytic activity">
    <reaction evidence="6">
        <text>2 a quinone + NADH + H(+) = 2 a 1,4-benzosemiquinone + NAD(+)</text>
        <dbReference type="Rhea" id="RHEA:65952"/>
        <dbReference type="ChEBI" id="CHEBI:15378"/>
        <dbReference type="ChEBI" id="CHEBI:57540"/>
        <dbReference type="ChEBI" id="CHEBI:57945"/>
        <dbReference type="ChEBI" id="CHEBI:132124"/>
        <dbReference type="ChEBI" id="CHEBI:134225"/>
    </reaction>
</comment>
<dbReference type="GO" id="GO:0010181">
    <property type="term" value="F:FMN binding"/>
    <property type="evidence" value="ECO:0007669"/>
    <property type="project" value="UniProtKB-UniRule"/>
</dbReference>
<name>A0A5J6MHX5_9PROT</name>
<organism evidence="8 9">
    <name type="scientific">Hypericibacter terrae</name>
    <dbReference type="NCBI Taxonomy" id="2602015"/>
    <lineage>
        <taxon>Bacteria</taxon>
        <taxon>Pseudomonadati</taxon>
        <taxon>Pseudomonadota</taxon>
        <taxon>Alphaproteobacteria</taxon>
        <taxon>Rhodospirillales</taxon>
        <taxon>Dongiaceae</taxon>
        <taxon>Hypericibacter</taxon>
    </lineage>
</organism>
<dbReference type="KEGG" id="htq:FRZ44_14370"/>
<dbReference type="OrthoDB" id="9787136at2"/>
<evidence type="ECO:0000256" key="5">
    <source>
        <dbReference type="ARBA" id="ARBA00048542"/>
    </source>
</evidence>
<dbReference type="HAMAP" id="MF_01216">
    <property type="entry name" value="Azoreductase_type1"/>
    <property type="match status" value="1"/>
</dbReference>
<keyword evidence="2 6" id="KW-0288">FMN</keyword>
<dbReference type="RefSeq" id="WP_151176539.1">
    <property type="nucleotide sequence ID" value="NZ_CP042906.1"/>
</dbReference>
<sequence length="209" mass="22165">MSTVLVVNSSALGGASVSRQLAEKAVAHLRAQDPGLRVVTRDLGETPVPHLTTDAATAIRGGEPANAAQAATQALSNTLIDELKAADTVIIGAPMYNFGIASTLKAWFDHVLRAGVTFRYTEKGPEGLVTGKRAIVIESRGGLYSEGPAQSYDSQEPHLRTLLGFIGITDVTFIRAEKLAFGPEAREQAIGAAHAELGRHIEERQRQAA</sequence>
<feature type="binding site" evidence="6">
    <location>
        <begin position="95"/>
        <end position="98"/>
    </location>
    <ligand>
        <name>FMN</name>
        <dbReference type="ChEBI" id="CHEBI:58210"/>
    </ligand>
</feature>
<evidence type="ECO:0000256" key="2">
    <source>
        <dbReference type="ARBA" id="ARBA00022643"/>
    </source>
</evidence>
<evidence type="ECO:0000313" key="9">
    <source>
        <dbReference type="Proteomes" id="UP000326202"/>
    </source>
</evidence>
<feature type="domain" description="Flavodoxin-like fold" evidence="7">
    <location>
        <begin position="3"/>
        <end position="200"/>
    </location>
</feature>
<feature type="binding site" evidence="6">
    <location>
        <position position="10"/>
    </location>
    <ligand>
        <name>FMN</name>
        <dbReference type="ChEBI" id="CHEBI:58210"/>
    </ligand>
</feature>
<dbReference type="PANTHER" id="PTHR43741:SF2">
    <property type="entry name" value="FMN-DEPENDENT NADH:QUINONE OXIDOREDUCTASE"/>
    <property type="match status" value="1"/>
</dbReference>
<dbReference type="InterPro" id="IPR023048">
    <property type="entry name" value="NADH:quinone_OxRdtase_FMN_depd"/>
</dbReference>
<dbReference type="GO" id="GO:0016655">
    <property type="term" value="F:oxidoreductase activity, acting on NAD(P)H, quinone or similar compound as acceptor"/>
    <property type="evidence" value="ECO:0007669"/>
    <property type="project" value="InterPro"/>
</dbReference>
<dbReference type="InterPro" id="IPR029039">
    <property type="entry name" value="Flavoprotein-like_sf"/>
</dbReference>
<comment type="function">
    <text evidence="6">Also exhibits azoreductase activity. Catalyzes the reductive cleavage of the azo bond in aromatic azo compounds to the corresponding amines.</text>
</comment>
<comment type="similarity">
    <text evidence="6">Belongs to the azoreductase type 1 family.</text>
</comment>
<reference evidence="8 9" key="1">
    <citation type="submission" date="2019-08" db="EMBL/GenBank/DDBJ databases">
        <title>Hyperibacter terrae gen. nov., sp. nov. and Hyperibacter viscosus sp. nov., two new members in the family Rhodospirillaceae isolated from the rhizosphere of Hypericum perforatum.</title>
        <authorList>
            <person name="Noviana Z."/>
        </authorList>
    </citation>
    <scope>NUCLEOTIDE SEQUENCE [LARGE SCALE GENOMIC DNA]</scope>
    <source>
        <strain evidence="8 9">R5913</strain>
    </source>
</reference>
<dbReference type="GO" id="GO:0009055">
    <property type="term" value="F:electron transfer activity"/>
    <property type="evidence" value="ECO:0007669"/>
    <property type="project" value="UniProtKB-UniRule"/>
</dbReference>
<dbReference type="Pfam" id="PF02525">
    <property type="entry name" value="Flavodoxin_2"/>
    <property type="match status" value="1"/>
</dbReference>
<gene>
    <name evidence="8" type="primary">acpD</name>
    <name evidence="6" type="synonym">azoR</name>
    <name evidence="8" type="ORF">FRZ44_14370</name>
</gene>
<dbReference type="InterPro" id="IPR050104">
    <property type="entry name" value="FMN-dep_NADH:Q_OxRdtase_AzoR1"/>
</dbReference>
<comment type="catalytic activity">
    <reaction evidence="5">
        <text>N,N-dimethyl-1,4-phenylenediamine + anthranilate + 2 NAD(+) = 2-(4-dimethylaminophenyl)diazenylbenzoate + 2 NADH + 2 H(+)</text>
        <dbReference type="Rhea" id="RHEA:55872"/>
        <dbReference type="ChEBI" id="CHEBI:15378"/>
        <dbReference type="ChEBI" id="CHEBI:15783"/>
        <dbReference type="ChEBI" id="CHEBI:16567"/>
        <dbReference type="ChEBI" id="CHEBI:57540"/>
        <dbReference type="ChEBI" id="CHEBI:57945"/>
        <dbReference type="ChEBI" id="CHEBI:71579"/>
        <dbReference type="EC" id="1.7.1.17"/>
    </reaction>
    <physiologicalReaction direction="right-to-left" evidence="5">
        <dbReference type="Rhea" id="RHEA:55874"/>
    </physiologicalReaction>
</comment>
<dbReference type="Proteomes" id="UP000326202">
    <property type="component" value="Chromosome"/>
</dbReference>
<evidence type="ECO:0000259" key="7">
    <source>
        <dbReference type="Pfam" id="PF02525"/>
    </source>
</evidence>
<keyword evidence="3 6" id="KW-0560">Oxidoreductase</keyword>
<dbReference type="PANTHER" id="PTHR43741">
    <property type="entry name" value="FMN-DEPENDENT NADH-AZOREDUCTASE 1"/>
    <property type="match status" value="1"/>
</dbReference>
<dbReference type="AlphaFoldDB" id="A0A5J6MHX5"/>
<dbReference type="EC" id="1.6.5.-" evidence="6"/>
<feature type="binding site" evidence="6">
    <location>
        <begin position="139"/>
        <end position="142"/>
    </location>
    <ligand>
        <name>FMN</name>
        <dbReference type="ChEBI" id="CHEBI:58210"/>
    </ligand>
</feature>
<dbReference type="EMBL" id="CP042906">
    <property type="protein sequence ID" value="QEX16145.1"/>
    <property type="molecule type" value="Genomic_DNA"/>
</dbReference>
<keyword evidence="9" id="KW-1185">Reference proteome</keyword>
<comment type="cofactor">
    <cofactor evidence="6">
        <name>FMN</name>
        <dbReference type="ChEBI" id="CHEBI:58210"/>
    </cofactor>
    <text evidence="6">Binds 1 FMN per subunit.</text>
</comment>
<evidence type="ECO:0000256" key="1">
    <source>
        <dbReference type="ARBA" id="ARBA00022630"/>
    </source>
</evidence>